<reference evidence="1 2" key="1">
    <citation type="submission" date="2011-12" db="EMBL/GenBank/DDBJ databases">
        <title>The complete genome of Niastella koreensis GR20-10.</title>
        <authorList>
            <consortium name="US DOE Joint Genome Institute (JGI-PGF)"/>
            <person name="Lucas S."/>
            <person name="Han J."/>
            <person name="Lapidus A."/>
            <person name="Bruce D."/>
            <person name="Goodwin L."/>
            <person name="Pitluck S."/>
            <person name="Peters L."/>
            <person name="Kyrpides N."/>
            <person name="Mavromatis K."/>
            <person name="Ivanova N."/>
            <person name="Mikhailova N."/>
            <person name="Davenport K."/>
            <person name="Saunders E."/>
            <person name="Detter J.C."/>
            <person name="Tapia R."/>
            <person name="Han C."/>
            <person name="Land M."/>
            <person name="Hauser L."/>
            <person name="Markowitz V."/>
            <person name="Cheng J.-F."/>
            <person name="Hugenholtz P."/>
            <person name="Woyke T."/>
            <person name="Wu D."/>
            <person name="Tindall B."/>
            <person name="Pomrenke H."/>
            <person name="Brambilla E."/>
            <person name="Klenk H.-P."/>
            <person name="Eisen J.A."/>
        </authorList>
    </citation>
    <scope>NUCLEOTIDE SEQUENCE [LARGE SCALE GENOMIC DNA]</scope>
    <source>
        <strain evidence="2">DSM 17620 / KACC 11465 / NBRC 106392 / GR20-10</strain>
    </source>
</reference>
<proteinExistence type="predicted"/>
<sequence length="247" mass="28467">MRRLFIKWMLLAGSLLPLALVAQHISLDRLLSLQRSSLITIQDYLETSTWKLKRITSLSEADSNVFQSHTRYFLDSLSLARKQESGSLNTSGSYYMARLLEGTKLDAPAWVEYLSQVETRLSPTTLFTNSFTITMPKYFLFNAINLRLAEYTRRTFHHALRFSFGDGDTFKSIITEIGILNLPDSVCYIMYNKPLITRVYKLADQVINLVTIDTPTPTYSLEIYARADYEYLHGNEQELKGKVDYIQ</sequence>
<dbReference type="AlphaFoldDB" id="G8TM90"/>
<evidence type="ECO:0000313" key="2">
    <source>
        <dbReference type="Proteomes" id="UP000005438"/>
    </source>
</evidence>
<dbReference type="KEGG" id="nko:Niako_3563"/>
<dbReference type="EMBL" id="CP003178">
    <property type="protein sequence ID" value="AEV99863.1"/>
    <property type="molecule type" value="Genomic_DNA"/>
</dbReference>
<dbReference type="HOGENOM" id="CLU_1123599_0_0_10"/>
<name>G8TM90_NIAKG</name>
<dbReference type="OrthoDB" id="656929at2"/>
<protein>
    <submittedName>
        <fullName evidence="1">Uncharacterized protein</fullName>
    </submittedName>
</protein>
<evidence type="ECO:0000313" key="1">
    <source>
        <dbReference type="EMBL" id="AEV99863.1"/>
    </source>
</evidence>
<accession>G8TM90</accession>
<organism evidence="1 2">
    <name type="scientific">Niastella koreensis (strain DSM 17620 / KACC 11465 / NBRC 106392 / GR20-10)</name>
    <dbReference type="NCBI Taxonomy" id="700598"/>
    <lineage>
        <taxon>Bacteria</taxon>
        <taxon>Pseudomonadati</taxon>
        <taxon>Bacteroidota</taxon>
        <taxon>Chitinophagia</taxon>
        <taxon>Chitinophagales</taxon>
        <taxon>Chitinophagaceae</taxon>
        <taxon>Niastella</taxon>
    </lineage>
</organism>
<dbReference type="RefSeq" id="WP_014219777.1">
    <property type="nucleotide sequence ID" value="NC_016609.1"/>
</dbReference>
<dbReference type="Proteomes" id="UP000005438">
    <property type="component" value="Chromosome"/>
</dbReference>
<gene>
    <name evidence="1" type="ordered locus">Niako_3563</name>
</gene>